<dbReference type="EMBL" id="DS113588">
    <property type="protein sequence ID" value="EAY00812.1"/>
    <property type="molecule type" value="Genomic_DNA"/>
</dbReference>
<dbReference type="AlphaFoldDB" id="A2F2N8"/>
<dbReference type="Proteomes" id="UP000001542">
    <property type="component" value="Unassembled WGS sequence"/>
</dbReference>
<keyword evidence="4" id="KW-1185">Reference proteome</keyword>
<keyword evidence="2" id="KW-0472">Membrane</keyword>
<keyword evidence="2" id="KW-0812">Transmembrane</keyword>
<accession>A2F2N8</accession>
<evidence type="ECO:0000256" key="1">
    <source>
        <dbReference type="SAM" id="MobiDB-lite"/>
    </source>
</evidence>
<feature type="transmembrane region" description="Helical" evidence="2">
    <location>
        <begin position="377"/>
        <end position="403"/>
    </location>
</feature>
<sequence>MKYFTDDEPSNNRLGFMSTSWTKVELIAGESRTFSYMLYKGDYRPPLLTIEKQELKEKYFTDEKATVKGEFRHTDLFKSVTAGYDILDKSNLKLLLHGDLGSLYTTIVEKSVNFDKQGNYILRIRSYFGNTYAEYNHDFQVFHRNQIPSITISEKIFTYYLAGFDLNIKAVVSDQDSGDATLTVRMYMEDKLMKEYTQVTNDYDIKTFTFKIPEDTKEGLYHCKLLVDDGKATNKYKFEIKVRSNTKISVSIEDTKLDKTYTPGSVIGFTAVVFDPDSLYESSFTVSVLYNSDVQNKVTRKNDGSSVRIPLYVTIPNNETATSAKVSVRVSSSNEKDETSFPITIYQDPSKNKGDKATDGDADSNNKKPVDKETKKFNAMIAVLAILCILTICAAIVIIILMIKK</sequence>
<feature type="compositionally biased region" description="Basic and acidic residues" evidence="1">
    <location>
        <begin position="350"/>
        <end position="370"/>
    </location>
</feature>
<name>A2F2N8_TRIV3</name>
<organism evidence="3 4">
    <name type="scientific">Trichomonas vaginalis (strain ATCC PRA-98 / G3)</name>
    <dbReference type="NCBI Taxonomy" id="412133"/>
    <lineage>
        <taxon>Eukaryota</taxon>
        <taxon>Metamonada</taxon>
        <taxon>Parabasalia</taxon>
        <taxon>Trichomonadida</taxon>
        <taxon>Trichomonadidae</taxon>
        <taxon>Trichomonas</taxon>
    </lineage>
</organism>
<evidence type="ECO:0000313" key="4">
    <source>
        <dbReference type="Proteomes" id="UP000001542"/>
    </source>
</evidence>
<dbReference type="InParanoid" id="A2F2N8"/>
<feature type="region of interest" description="Disordered" evidence="1">
    <location>
        <begin position="341"/>
        <end position="370"/>
    </location>
</feature>
<dbReference type="RefSeq" id="XP_001313741.1">
    <property type="nucleotide sequence ID" value="XM_001313740.1"/>
</dbReference>
<keyword evidence="2" id="KW-1133">Transmembrane helix</keyword>
<evidence type="ECO:0000313" key="3">
    <source>
        <dbReference type="EMBL" id="EAY00812.1"/>
    </source>
</evidence>
<evidence type="ECO:0000256" key="2">
    <source>
        <dbReference type="SAM" id="Phobius"/>
    </source>
</evidence>
<dbReference type="VEuPathDB" id="TrichDB:TVAG_304530"/>
<dbReference type="KEGG" id="tva:4758635"/>
<protein>
    <submittedName>
        <fullName evidence="3">Uncharacterized protein</fullName>
    </submittedName>
</protein>
<dbReference type="VEuPathDB" id="TrichDB:TVAGG3_1020590"/>
<proteinExistence type="predicted"/>
<reference evidence="3" key="1">
    <citation type="submission" date="2006-10" db="EMBL/GenBank/DDBJ databases">
        <authorList>
            <person name="Amadeo P."/>
            <person name="Zhao Q."/>
            <person name="Wortman J."/>
            <person name="Fraser-Liggett C."/>
            <person name="Carlton J."/>
        </authorList>
    </citation>
    <scope>NUCLEOTIDE SEQUENCE</scope>
    <source>
        <strain evidence="3">G3</strain>
    </source>
</reference>
<gene>
    <name evidence="3" type="ORF">TVAG_304530</name>
</gene>
<reference evidence="3" key="2">
    <citation type="journal article" date="2007" name="Science">
        <title>Draft genome sequence of the sexually transmitted pathogen Trichomonas vaginalis.</title>
        <authorList>
            <person name="Carlton J.M."/>
            <person name="Hirt R.P."/>
            <person name="Silva J.C."/>
            <person name="Delcher A.L."/>
            <person name="Schatz M."/>
            <person name="Zhao Q."/>
            <person name="Wortman J.R."/>
            <person name="Bidwell S.L."/>
            <person name="Alsmark U.C.M."/>
            <person name="Besteiro S."/>
            <person name="Sicheritz-Ponten T."/>
            <person name="Noel C.J."/>
            <person name="Dacks J.B."/>
            <person name="Foster P.G."/>
            <person name="Simillion C."/>
            <person name="Van de Peer Y."/>
            <person name="Miranda-Saavedra D."/>
            <person name="Barton G.J."/>
            <person name="Westrop G.D."/>
            <person name="Mueller S."/>
            <person name="Dessi D."/>
            <person name="Fiori P.L."/>
            <person name="Ren Q."/>
            <person name="Paulsen I."/>
            <person name="Zhang H."/>
            <person name="Bastida-Corcuera F.D."/>
            <person name="Simoes-Barbosa A."/>
            <person name="Brown M.T."/>
            <person name="Hayes R.D."/>
            <person name="Mukherjee M."/>
            <person name="Okumura C.Y."/>
            <person name="Schneider R."/>
            <person name="Smith A.J."/>
            <person name="Vanacova S."/>
            <person name="Villalvazo M."/>
            <person name="Haas B.J."/>
            <person name="Pertea M."/>
            <person name="Feldblyum T.V."/>
            <person name="Utterback T.R."/>
            <person name="Shu C.L."/>
            <person name="Osoegawa K."/>
            <person name="de Jong P.J."/>
            <person name="Hrdy I."/>
            <person name="Horvathova L."/>
            <person name="Zubacova Z."/>
            <person name="Dolezal P."/>
            <person name="Malik S.B."/>
            <person name="Logsdon J.M. Jr."/>
            <person name="Henze K."/>
            <person name="Gupta A."/>
            <person name="Wang C.C."/>
            <person name="Dunne R.L."/>
            <person name="Upcroft J.A."/>
            <person name="Upcroft P."/>
            <person name="White O."/>
            <person name="Salzberg S.L."/>
            <person name="Tang P."/>
            <person name="Chiu C.-H."/>
            <person name="Lee Y.-S."/>
            <person name="Embley T.M."/>
            <person name="Coombs G.H."/>
            <person name="Mottram J.C."/>
            <person name="Tachezy J."/>
            <person name="Fraser-Liggett C.M."/>
            <person name="Johnson P.J."/>
        </authorList>
    </citation>
    <scope>NUCLEOTIDE SEQUENCE [LARGE SCALE GENOMIC DNA]</scope>
    <source>
        <strain evidence="3">G3</strain>
    </source>
</reference>